<feature type="transmembrane region" description="Helical" evidence="6">
    <location>
        <begin position="212"/>
        <end position="233"/>
    </location>
</feature>
<evidence type="ECO:0000256" key="2">
    <source>
        <dbReference type="ARBA" id="ARBA00022475"/>
    </source>
</evidence>
<feature type="domain" description="Copper resistance protein D" evidence="7">
    <location>
        <begin position="207"/>
        <end position="304"/>
    </location>
</feature>
<comment type="subcellular location">
    <subcellularLocation>
        <location evidence="1">Cell membrane</location>
        <topology evidence="1">Multi-pass membrane protein</topology>
    </subcellularLocation>
</comment>
<keyword evidence="2" id="KW-1003">Cell membrane</keyword>
<feature type="transmembrane region" description="Helical" evidence="6">
    <location>
        <begin position="495"/>
        <end position="516"/>
    </location>
</feature>
<sequence>MLVVALLAGGGAGAGQVAGLPAPGTGTTWGLPVALLLSNVLGTVTVGFTVTAAFLLPGDGELVSAAGHRLVRRAAIAALCWAVASAVVIVLTLSDLLGAPLPQAVSGPGLASFVTSVPTGQMYMAQVGLALVVAVGAARLLRRNAAAGTALLAVVAVLLPGFTGHAASAGNHEVAVTSLVFHVVAAALWAGGLTALLTLRATGVLAATAARYSRLALCCFVVVALSGAANAWVRLGSIDQLWRSAYGVLVLGKMAALVTLGGFGAVHRRRTLPALRARAPGAFRRFAAAEAVVFAATFGLAVALSRSPTPVPSNPPGPDRATGLLGFAMPPAPTVGRMVTEAVPDLFFLTVVVVTAGAYLAGVWRLRRRGDAWPVERTACWLGGVAVLGAATLLGFGRYAYILFSVHMAQHMVLAMVVPVLLVLGAPATLALRALRPSPDPAVRGPREWLLVALHSRLTRLLTHPVVALAIVVVSLYALYFSNLFVVLMRTHLGHLVMLTHFVVTGYLFFWVVVGIDPGRRRVPHHALILVHFASMTFHAFFGVVLMLATGLLAASWFGALHPAWRASLASDQKLAAGIAWAFGEIPGVAVMAVLILQWIRADEREQRRLDRAAARAETEGADDDLARYNAFLRTLSVRANRR</sequence>
<evidence type="ECO:0000256" key="6">
    <source>
        <dbReference type="SAM" id="Phobius"/>
    </source>
</evidence>
<feature type="transmembrane region" description="Helical" evidence="6">
    <location>
        <begin position="148"/>
        <end position="167"/>
    </location>
</feature>
<proteinExistence type="predicted"/>
<dbReference type="EMBL" id="JAATVY010000032">
    <property type="protein sequence ID" value="NJC73582.1"/>
    <property type="molecule type" value="Genomic_DNA"/>
</dbReference>
<evidence type="ECO:0000256" key="5">
    <source>
        <dbReference type="ARBA" id="ARBA00023136"/>
    </source>
</evidence>
<evidence type="ECO:0000256" key="3">
    <source>
        <dbReference type="ARBA" id="ARBA00022692"/>
    </source>
</evidence>
<feature type="transmembrane region" description="Helical" evidence="6">
    <location>
        <begin position="578"/>
        <end position="600"/>
    </location>
</feature>
<evidence type="ECO:0000256" key="1">
    <source>
        <dbReference type="ARBA" id="ARBA00004651"/>
    </source>
</evidence>
<feature type="transmembrane region" description="Helical" evidence="6">
    <location>
        <begin position="466"/>
        <end position="489"/>
    </location>
</feature>
<feature type="transmembrane region" description="Helical" evidence="6">
    <location>
        <begin position="76"/>
        <end position="101"/>
    </location>
</feature>
<dbReference type="Pfam" id="PF05425">
    <property type="entry name" value="CopD"/>
    <property type="match status" value="1"/>
</dbReference>
<name>A0ABX0Y620_9ACTN</name>
<reference evidence="8 9" key="1">
    <citation type="submission" date="2020-03" db="EMBL/GenBank/DDBJ databases">
        <title>WGS of the type strain of Planosporangium spp.</title>
        <authorList>
            <person name="Thawai C."/>
        </authorList>
    </citation>
    <scope>NUCLEOTIDE SEQUENCE [LARGE SCALE GENOMIC DNA]</scope>
    <source>
        <strain evidence="8 9">TBRC 5610</strain>
    </source>
</reference>
<dbReference type="PANTHER" id="PTHR34820:SF4">
    <property type="entry name" value="INNER MEMBRANE PROTEIN YEBZ"/>
    <property type="match status" value="1"/>
</dbReference>
<dbReference type="InterPro" id="IPR032694">
    <property type="entry name" value="CopC/D"/>
</dbReference>
<dbReference type="InterPro" id="IPR008457">
    <property type="entry name" value="Cu-R_CopD_dom"/>
</dbReference>
<dbReference type="InterPro" id="IPR019108">
    <property type="entry name" value="Caa3_assmbl_CtaG-rel"/>
</dbReference>
<feature type="transmembrane region" description="Helical" evidence="6">
    <location>
        <begin position="346"/>
        <end position="366"/>
    </location>
</feature>
<evidence type="ECO:0000256" key="4">
    <source>
        <dbReference type="ARBA" id="ARBA00022989"/>
    </source>
</evidence>
<evidence type="ECO:0000313" key="9">
    <source>
        <dbReference type="Proteomes" id="UP000722989"/>
    </source>
</evidence>
<evidence type="ECO:0000313" key="8">
    <source>
        <dbReference type="EMBL" id="NJC73582.1"/>
    </source>
</evidence>
<protein>
    <submittedName>
        <fullName evidence="8">Bifunctional copper resistance protein CopD/cytochrome c oxidase assembly protein</fullName>
    </submittedName>
</protein>
<feature type="transmembrane region" description="Helical" evidence="6">
    <location>
        <begin position="378"/>
        <end position="401"/>
    </location>
</feature>
<feature type="transmembrane region" description="Helical" evidence="6">
    <location>
        <begin position="29"/>
        <end position="56"/>
    </location>
</feature>
<feature type="transmembrane region" description="Helical" evidence="6">
    <location>
        <begin position="286"/>
        <end position="305"/>
    </location>
</feature>
<keyword evidence="5 6" id="KW-0472">Membrane</keyword>
<feature type="transmembrane region" description="Helical" evidence="6">
    <location>
        <begin position="245"/>
        <end position="266"/>
    </location>
</feature>
<comment type="caution">
    <text evidence="8">The sequence shown here is derived from an EMBL/GenBank/DDBJ whole genome shotgun (WGS) entry which is preliminary data.</text>
</comment>
<accession>A0ABX0Y620</accession>
<organism evidence="8 9">
    <name type="scientific">Planosporangium thailandense</name>
    <dbReference type="NCBI Taxonomy" id="765197"/>
    <lineage>
        <taxon>Bacteria</taxon>
        <taxon>Bacillati</taxon>
        <taxon>Actinomycetota</taxon>
        <taxon>Actinomycetes</taxon>
        <taxon>Micromonosporales</taxon>
        <taxon>Micromonosporaceae</taxon>
        <taxon>Planosporangium</taxon>
    </lineage>
</organism>
<dbReference type="Pfam" id="PF09678">
    <property type="entry name" value="Caa3_CtaG"/>
    <property type="match status" value="1"/>
</dbReference>
<keyword evidence="3 6" id="KW-0812">Transmembrane</keyword>
<dbReference type="PANTHER" id="PTHR34820">
    <property type="entry name" value="INNER MEMBRANE PROTEIN YEBZ"/>
    <property type="match status" value="1"/>
</dbReference>
<feature type="transmembrane region" description="Helical" evidence="6">
    <location>
        <begin position="413"/>
        <end position="435"/>
    </location>
</feature>
<dbReference type="Proteomes" id="UP000722989">
    <property type="component" value="Unassembled WGS sequence"/>
</dbReference>
<feature type="transmembrane region" description="Helical" evidence="6">
    <location>
        <begin position="121"/>
        <end position="141"/>
    </location>
</feature>
<feature type="transmembrane region" description="Helical" evidence="6">
    <location>
        <begin position="528"/>
        <end position="558"/>
    </location>
</feature>
<gene>
    <name evidence="8" type="ORF">HC031_28215</name>
</gene>
<feature type="transmembrane region" description="Helical" evidence="6">
    <location>
        <begin position="179"/>
        <end position="200"/>
    </location>
</feature>
<keyword evidence="4 6" id="KW-1133">Transmembrane helix</keyword>
<evidence type="ECO:0000259" key="7">
    <source>
        <dbReference type="Pfam" id="PF05425"/>
    </source>
</evidence>
<keyword evidence="9" id="KW-1185">Reference proteome</keyword>